<protein>
    <recommendedName>
        <fullName evidence="4">Transmembrane protein</fullName>
    </recommendedName>
</protein>
<dbReference type="PANTHER" id="PTHR42305:SF1">
    <property type="entry name" value="MEMBRANE PROTEIN RV1733C-RELATED"/>
    <property type="match status" value="1"/>
</dbReference>
<keyword evidence="1" id="KW-1133">Transmembrane helix</keyword>
<dbReference type="PANTHER" id="PTHR42305">
    <property type="entry name" value="MEMBRANE PROTEIN RV1733C-RELATED"/>
    <property type="match status" value="1"/>
</dbReference>
<name>A0ABN1PHT7_9ACTN</name>
<keyword evidence="1" id="KW-0812">Transmembrane</keyword>
<evidence type="ECO:0008006" key="4">
    <source>
        <dbReference type="Google" id="ProtNLM"/>
    </source>
</evidence>
<evidence type="ECO:0000256" key="1">
    <source>
        <dbReference type="SAM" id="Phobius"/>
    </source>
</evidence>
<evidence type="ECO:0000313" key="2">
    <source>
        <dbReference type="EMBL" id="GAA0927830.1"/>
    </source>
</evidence>
<proteinExistence type="predicted"/>
<organism evidence="2 3">
    <name type="scientific">Kribbella koreensis</name>
    <dbReference type="NCBI Taxonomy" id="57909"/>
    <lineage>
        <taxon>Bacteria</taxon>
        <taxon>Bacillati</taxon>
        <taxon>Actinomycetota</taxon>
        <taxon>Actinomycetes</taxon>
        <taxon>Propionibacteriales</taxon>
        <taxon>Kribbellaceae</taxon>
        <taxon>Kribbella</taxon>
    </lineage>
</organism>
<evidence type="ECO:0000313" key="3">
    <source>
        <dbReference type="Proteomes" id="UP001500542"/>
    </source>
</evidence>
<comment type="caution">
    <text evidence="2">The sequence shown here is derived from an EMBL/GenBank/DDBJ whole genome shotgun (WGS) entry which is preliminary data.</text>
</comment>
<keyword evidence="1" id="KW-0472">Membrane</keyword>
<reference evidence="2 3" key="1">
    <citation type="journal article" date="2019" name="Int. J. Syst. Evol. Microbiol.">
        <title>The Global Catalogue of Microorganisms (GCM) 10K type strain sequencing project: providing services to taxonomists for standard genome sequencing and annotation.</title>
        <authorList>
            <consortium name="The Broad Institute Genomics Platform"/>
            <consortium name="The Broad Institute Genome Sequencing Center for Infectious Disease"/>
            <person name="Wu L."/>
            <person name="Ma J."/>
        </authorList>
    </citation>
    <scope>NUCLEOTIDE SEQUENCE [LARGE SCALE GENOMIC DNA]</scope>
    <source>
        <strain evidence="2 3">JCM 10977</strain>
    </source>
</reference>
<dbReference type="Proteomes" id="UP001500542">
    <property type="component" value="Unassembled WGS sequence"/>
</dbReference>
<accession>A0ABN1PHT7</accession>
<dbReference type="RefSeq" id="WP_343965052.1">
    <property type="nucleotide sequence ID" value="NZ_BAAAHK010000003.1"/>
</dbReference>
<feature type="transmembrane region" description="Helical" evidence="1">
    <location>
        <begin position="36"/>
        <end position="56"/>
    </location>
</feature>
<keyword evidence="3" id="KW-1185">Reference proteome</keyword>
<feature type="transmembrane region" description="Helical" evidence="1">
    <location>
        <begin position="151"/>
        <end position="175"/>
    </location>
</feature>
<sequence length="203" mass="22319">MSTTQHHPTELRAVMFLRRFGLGHNRLRRASDRAESFLLLAVMFAGLLLVPVAAAVGTSIAHSFEQTAAQRRAELTSVQAHTLEDTAVAVPAAPGQLATRVRVGWDDEYGFPHEAWANVVIGSKAGSTVTVWLDRTGAVVPAPRQPADSQALGAGAGLVMVMVGWPLLWVAFRLLRLPLDRRRARAWEREWAEIAPRWKKSQS</sequence>
<gene>
    <name evidence="2" type="ORF">GCM10009554_09000</name>
</gene>
<dbReference type="InterPro" id="IPR039708">
    <property type="entry name" value="MT1774/Rv1733c-like"/>
</dbReference>
<dbReference type="EMBL" id="BAAAHK010000003">
    <property type="protein sequence ID" value="GAA0927830.1"/>
    <property type="molecule type" value="Genomic_DNA"/>
</dbReference>